<feature type="signal peptide" evidence="3">
    <location>
        <begin position="1"/>
        <end position="20"/>
    </location>
</feature>
<accession>A0A1H4AH72</accession>
<feature type="coiled-coil region" evidence="1">
    <location>
        <begin position="935"/>
        <end position="987"/>
    </location>
</feature>
<feature type="chain" id="PRO_5011753946" evidence="3">
    <location>
        <begin position="21"/>
        <end position="999"/>
    </location>
</feature>
<proteinExistence type="predicted"/>
<keyword evidence="1" id="KW-0175">Coiled coil</keyword>
<dbReference type="RefSeq" id="WP_093243607.1">
    <property type="nucleotide sequence ID" value="NZ_FNQF01000005.1"/>
</dbReference>
<dbReference type="Proteomes" id="UP000198820">
    <property type="component" value="Unassembled WGS sequence"/>
</dbReference>
<sequence length="999" mass="105556">MKKIVLFFSVILLFSYHLQAQTPEEFNYQGIARNNSGDPMTNQSLGLRISILSGSSAVYIETHNVTTNNFGLYTLSVGGGTPISGAMNTVNWSSGNKHIKVEIDPNGGTNYSDLGTSALLSVPYAMYAASSGGGGGGSPTGIAGGDLSGTYPNPDIADNAITTTKINDAAITAEKINAMGATNGQVLTFNGTNWTPDNITGGSGDNWGSQVAETDATLTGDGTTGNELGLAQNGATDGQILQWDDTNANWTPTDPTAGADAFFEADADKINYTETTNFGKDFLVNTDEIDYPTGSTDIKNKLMFVPSKEGALRVGRISNENWNLSNIGNSSVAFGSNTEASGTNSFAAGVVSKATGLYSTALGYHTKASGWYSTATGKFAEASGWGSTAMGQNTKALSFVETVVGTYNTEYTPADIDSFDDTDRQFTVGIGDATNNRADGFMVMKSGLVTAPELTNTLIDSDQQALVTKEYLDANAGAGFFEADADQITYGNTTNFGKDLLFNTDEIDYPTGSTIDKYKMMFLPSKNGAFRAGSVYGDPWNVSNIGDGSVAMGYYTKASGEASTAMGGSTKASGDYSTAMGRSTEATGAYSTAVGNLTLAPGENSTAMGNETEAIGENSTAMGNKTDAIGENSTAMGYGSRANGFNSTAIGLNAFATDSLSIAMGYFTEASGVRSTAMGGLTTASGRASIAMGYNTESSSFTSTSMGWRTEASGRSSTAMGQYSTASGEGSTAMGNDTQALGQNSLAIGSDTKAVGNRSLSMGYMSEANAHGSIAMGNNVVANGFSSTVIGSHAKVTKEGAMYLADYSRDVSTIDTRVTSNRFYARFDNGYYLYTDGLADIGIYMQHGDNSWSTISDKNKKENIKLAKGNYFIESIKKMPLGSWNYIGQDKKKYRHWGPMAQDFHKYFGKDGIGTIGNDTTIASADIDGVMMIAIQQLAKENDSLKTKIAILKKKMKKQEMFLEAKVENLHKAKGKMEERLSKIEALIRRNEPTNYSNR</sequence>
<dbReference type="PROSITE" id="PS51688">
    <property type="entry name" value="ICA"/>
    <property type="match status" value="1"/>
</dbReference>
<dbReference type="GO" id="GO:0019867">
    <property type="term" value="C:outer membrane"/>
    <property type="evidence" value="ECO:0007669"/>
    <property type="project" value="InterPro"/>
</dbReference>
<dbReference type="InterPro" id="IPR008640">
    <property type="entry name" value="Adhesin_Head_dom"/>
</dbReference>
<evidence type="ECO:0000256" key="1">
    <source>
        <dbReference type="SAM" id="Coils"/>
    </source>
</evidence>
<dbReference type="InterPro" id="IPR011049">
    <property type="entry name" value="Serralysin-like_metalloprot_C"/>
</dbReference>
<dbReference type="InterPro" id="IPR030392">
    <property type="entry name" value="S74_ICA"/>
</dbReference>
<gene>
    <name evidence="5" type="ORF">SAMN05421540_10534</name>
</gene>
<dbReference type="CDD" id="cd12820">
    <property type="entry name" value="LbR_YadA-like"/>
    <property type="match status" value="3"/>
</dbReference>
<dbReference type="STRING" id="908615.SAMN05421540_10534"/>
<dbReference type="Gene3D" id="2.150.10.10">
    <property type="entry name" value="Serralysin-like metalloprotease, C-terminal"/>
    <property type="match status" value="4"/>
</dbReference>
<evidence type="ECO:0000256" key="2">
    <source>
        <dbReference type="SAM" id="MobiDB-lite"/>
    </source>
</evidence>
<dbReference type="Pfam" id="PF05658">
    <property type="entry name" value="YadA_head"/>
    <property type="match status" value="9"/>
</dbReference>
<organism evidence="5 6">
    <name type="scientific">Psychroflexus halocasei</name>
    <dbReference type="NCBI Taxonomy" id="908615"/>
    <lineage>
        <taxon>Bacteria</taxon>
        <taxon>Pseudomonadati</taxon>
        <taxon>Bacteroidota</taxon>
        <taxon>Flavobacteriia</taxon>
        <taxon>Flavobacteriales</taxon>
        <taxon>Flavobacteriaceae</taxon>
        <taxon>Psychroflexus</taxon>
    </lineage>
</organism>
<reference evidence="5 6" key="1">
    <citation type="submission" date="2016-10" db="EMBL/GenBank/DDBJ databases">
        <authorList>
            <person name="de Groot N.N."/>
        </authorList>
    </citation>
    <scope>NUCLEOTIDE SEQUENCE [LARGE SCALE GENOMIC DNA]</scope>
    <source>
        <strain evidence="5 6">DSM 23581</strain>
    </source>
</reference>
<evidence type="ECO:0000313" key="5">
    <source>
        <dbReference type="EMBL" id="SEA35260.1"/>
    </source>
</evidence>
<dbReference type="EMBL" id="FNQF01000005">
    <property type="protein sequence ID" value="SEA35260.1"/>
    <property type="molecule type" value="Genomic_DNA"/>
</dbReference>
<evidence type="ECO:0000313" key="6">
    <source>
        <dbReference type="Proteomes" id="UP000198820"/>
    </source>
</evidence>
<evidence type="ECO:0000256" key="3">
    <source>
        <dbReference type="SAM" id="SignalP"/>
    </source>
</evidence>
<dbReference type="Pfam" id="PF13884">
    <property type="entry name" value="Peptidase_S74"/>
    <property type="match status" value="1"/>
</dbReference>
<keyword evidence="6" id="KW-1185">Reference proteome</keyword>
<name>A0A1H4AH72_9FLAO</name>
<dbReference type="SUPFAM" id="SSF101967">
    <property type="entry name" value="Adhesin YadA, collagen-binding domain"/>
    <property type="match status" value="3"/>
</dbReference>
<protein>
    <submittedName>
        <fullName evidence="5">Head domain of trimeric autotransporter adhesin</fullName>
    </submittedName>
</protein>
<keyword evidence="3" id="KW-0732">Signal</keyword>
<evidence type="ECO:0000259" key="4">
    <source>
        <dbReference type="PROSITE" id="PS51688"/>
    </source>
</evidence>
<dbReference type="AlphaFoldDB" id="A0A1H4AH72"/>
<feature type="domain" description="Peptidase S74" evidence="4">
    <location>
        <begin position="856"/>
        <end position="949"/>
    </location>
</feature>
<feature type="region of interest" description="Disordered" evidence="2">
    <location>
        <begin position="703"/>
        <end position="732"/>
    </location>
</feature>